<evidence type="ECO:0000256" key="2">
    <source>
        <dbReference type="ARBA" id="ARBA00022562"/>
    </source>
</evidence>
<sequence>MYRAWDPSLTTIDSFLVNELLLHAHPTKTPPEVTEGQTPSSSSSSSTDSGRETMLEEEEAACCDLDSELARIGDENTAEIRELCLPLEIDSRCNLCAIVSICLRRDPQQKWLLDYCFLCHKCAAAPRTAMATLIVATEFLHLMKLHFRDIAFDNIFKERIVTIFDFHAHFFINRCYTQRDEHPVMVENITLAHMAVTRALLTDDDAVPYTKRRKIQYKLPKKPAPAEPEELRLLDKYRRATEGSFARVLFYIWSGTNVMFNTTLTDLAIKKSKALKALKTRQSEIEPSVGPVFLSPIPTFRLRNATTTVCLLCELMACSYRDNVFLQQLRERITNYSRNNLKIIDRTQLTMAEILSHGRNSEFPQQLKNKDVSIYVTSSPETLAAASRPGTEEPFELSALTYLVLRQVGVIGVYKHLFADPLCAANMRSTDPNILFFDVPNEYLNEAKLAICSTNAYPSRVERDFWLYAHMFKAFQIIKRNFKTKTQLSDFLRDFSQVLESHDFSLVDPSFTVEKYV</sequence>
<comment type="subcellular location">
    <subcellularLocation>
        <location evidence="7">Host cytoplasm</location>
    </subcellularLocation>
    <subcellularLocation>
        <location evidence="7">Host nucleus</location>
    </subcellularLocation>
</comment>
<evidence type="ECO:0000256" key="6">
    <source>
        <dbReference type="ARBA" id="ARBA00023200"/>
    </source>
</evidence>
<evidence type="ECO:0000256" key="5">
    <source>
        <dbReference type="ARBA" id="ARBA00022833"/>
    </source>
</evidence>
<keyword evidence="4" id="KW-0863">Zinc-finger</keyword>
<comment type="function">
    <text evidence="7">Plays a role in efficient localization of neo-synthesized capsids to nuclear replication compartments, thereby controlling cleavage and packaging of virus genomic DNA.</text>
</comment>
<keyword evidence="2 7" id="KW-1048">Host nucleus</keyword>
<evidence type="ECO:0000256" key="8">
    <source>
        <dbReference type="SAM" id="MobiDB-lite"/>
    </source>
</evidence>
<reference evidence="9" key="1">
    <citation type="submission" date="2024-05" db="EMBL/GenBank/DDBJ databases">
        <title>Fine-tuning the evolutionary stability and environmental longevity of recombinant transmissible vaccines.</title>
        <authorList>
            <person name="Chan B."/>
            <person name="Nuismer S.L."/>
            <person name="Nichols J."/>
            <person name="Davison A.J."/>
            <person name="Alqirbi H."/>
            <person name="Jarvis M.A."/>
            <person name="Redwood A.J."/>
        </authorList>
    </citation>
    <scope>NUCLEOTIDE SEQUENCE</scope>
    <source>
        <strain evidence="9">K181</strain>
    </source>
</reference>
<dbReference type="GO" id="GO:0030430">
    <property type="term" value="C:host cell cytoplasm"/>
    <property type="evidence" value="ECO:0007669"/>
    <property type="project" value="UniProtKB-SubCell"/>
</dbReference>
<accession>A0AAU6W7K8</accession>
<evidence type="ECO:0000256" key="4">
    <source>
        <dbReference type="ARBA" id="ARBA00022771"/>
    </source>
</evidence>
<keyword evidence="3" id="KW-0479">Metal-binding</keyword>
<dbReference type="EMBL" id="PP756680">
    <property type="protein sequence ID" value="XAO37380.1"/>
    <property type="molecule type" value="Genomic_DNA"/>
</dbReference>
<dbReference type="EMBL" id="PP756681">
    <property type="protein sequence ID" value="XAO37520.1"/>
    <property type="molecule type" value="Genomic_DNA"/>
</dbReference>
<dbReference type="EMBL" id="PP756679">
    <property type="protein sequence ID" value="XAO37240.1"/>
    <property type="molecule type" value="Genomic_DNA"/>
</dbReference>
<name>A0AAU6W7K8_9BETA</name>
<dbReference type="GO" id="GO:0008270">
    <property type="term" value="F:zinc ion binding"/>
    <property type="evidence" value="ECO:0007669"/>
    <property type="project" value="UniProtKB-KW"/>
</dbReference>
<dbReference type="PROSITE" id="PS51988">
    <property type="entry name" value="HERPESVIRUS_UL32"/>
    <property type="match status" value="1"/>
</dbReference>
<gene>
    <name evidence="9" type="primary">M52</name>
</gene>
<dbReference type="GO" id="GO:0019031">
    <property type="term" value="C:viral envelope"/>
    <property type="evidence" value="ECO:0007669"/>
    <property type="project" value="InterPro"/>
</dbReference>
<dbReference type="GO" id="GO:0042025">
    <property type="term" value="C:host cell nucleus"/>
    <property type="evidence" value="ECO:0007669"/>
    <property type="project" value="UniProtKB-SubCell"/>
</dbReference>
<evidence type="ECO:0000256" key="1">
    <source>
        <dbReference type="ARBA" id="ARBA00005235"/>
    </source>
</evidence>
<dbReference type="EMBL" id="PP756678">
    <property type="protein sequence ID" value="XAO37100.1"/>
    <property type="molecule type" value="Genomic_DNA"/>
</dbReference>
<keyword evidence="5" id="KW-0862">Zinc</keyword>
<protein>
    <recommendedName>
        <fullName evidence="7">Packaging protein UL32</fullName>
    </recommendedName>
</protein>
<evidence type="ECO:0000256" key="7">
    <source>
        <dbReference type="RuleBase" id="RU364029"/>
    </source>
</evidence>
<keyword evidence="6 7" id="KW-1035">Host cytoplasm</keyword>
<proteinExistence type="inferred from homology"/>
<dbReference type="InterPro" id="IPR002597">
    <property type="entry name" value="Herpes_env"/>
</dbReference>
<organism evidence="9">
    <name type="scientific">Muromegalovirus muridbeta1</name>
    <dbReference type="NCBI Taxonomy" id="3050323"/>
    <lineage>
        <taxon>Viruses</taxon>
        <taxon>Duplodnaviria</taxon>
        <taxon>Heunggongvirae</taxon>
        <taxon>Peploviricota</taxon>
        <taxon>Herviviricetes</taxon>
        <taxon>Herpesvirales</taxon>
        <taxon>Orthoherpesviridae</taxon>
        <taxon>Betaherpesvirinae</taxon>
        <taxon>Muromegalovirus</taxon>
    </lineage>
</organism>
<comment type="similarity">
    <text evidence="1 7">Belongs to the herpesviridae UL32 protein family.</text>
</comment>
<feature type="region of interest" description="Disordered" evidence="8">
    <location>
        <begin position="27"/>
        <end position="51"/>
    </location>
</feature>
<dbReference type="Pfam" id="PF01673">
    <property type="entry name" value="Herpes_env"/>
    <property type="match status" value="2"/>
</dbReference>
<evidence type="ECO:0000313" key="9">
    <source>
        <dbReference type="EMBL" id="XAO37380.1"/>
    </source>
</evidence>
<evidence type="ECO:0000256" key="3">
    <source>
        <dbReference type="ARBA" id="ARBA00022723"/>
    </source>
</evidence>